<dbReference type="InterPro" id="IPR006674">
    <property type="entry name" value="HD_domain"/>
</dbReference>
<feature type="domain" description="HD/PDEase" evidence="2">
    <location>
        <begin position="68"/>
        <end position="242"/>
    </location>
</feature>
<reference evidence="4" key="1">
    <citation type="submission" date="2025-08" db="UniProtKB">
        <authorList>
            <consortium name="RefSeq"/>
        </authorList>
    </citation>
    <scope>IDENTIFICATION</scope>
    <source>
        <tissue evidence="4">Whole organism</tissue>
    </source>
</reference>
<dbReference type="InterPro" id="IPR050135">
    <property type="entry name" value="dGTPase-like"/>
</dbReference>
<evidence type="ECO:0000256" key="1">
    <source>
        <dbReference type="ARBA" id="ARBA00005776"/>
    </source>
</evidence>
<dbReference type="Gene3D" id="1.10.3210.10">
    <property type="entry name" value="Hypothetical protein af1432"/>
    <property type="match status" value="1"/>
</dbReference>
<organism evidence="3 4">
    <name type="scientific">Frankliniella occidentalis</name>
    <name type="common">Western flower thrips</name>
    <name type="synonym">Euthrips occidentalis</name>
    <dbReference type="NCBI Taxonomy" id="133901"/>
    <lineage>
        <taxon>Eukaryota</taxon>
        <taxon>Metazoa</taxon>
        <taxon>Ecdysozoa</taxon>
        <taxon>Arthropoda</taxon>
        <taxon>Hexapoda</taxon>
        <taxon>Insecta</taxon>
        <taxon>Pterygota</taxon>
        <taxon>Neoptera</taxon>
        <taxon>Paraneoptera</taxon>
        <taxon>Thysanoptera</taxon>
        <taxon>Terebrantia</taxon>
        <taxon>Thripoidea</taxon>
        <taxon>Thripidae</taxon>
        <taxon>Frankliniella</taxon>
    </lineage>
</organism>
<dbReference type="GO" id="GO:0005634">
    <property type="term" value="C:nucleus"/>
    <property type="evidence" value="ECO:0007669"/>
    <property type="project" value="TreeGrafter"/>
</dbReference>
<keyword evidence="3" id="KW-1185">Reference proteome</keyword>
<gene>
    <name evidence="4" type="primary">LOC113209954</name>
</gene>
<sequence>MMAGDDDGLLAARDMDLQENKGAKLFQDSVHDVMRFHKLIVKFIDTKEFQRLRNIKQLSTTYLVYPAAAHNRFEHCLGVCYLAGELLSNLEENSKNLWNKIFPVAEEWKKKKLAVQIAGLLHDLGHGPFSHTWEKFVLSATGEKWDHEATSCALIDEIIWDGENKELTEVGKCFQEEFHDVEEYVQFIKDIIRGDKINDIIKDGSASDKIKAFLYQVVANKINDVDVDKFDYFLRDAQHLNIGVPFNYTRLINLCRIEIEDGISYIAFRDCESYSLKGLFRTRADLHIRAYQHRVAKCLETMLVDALCAADREGFEVGGFRLSRVQECPRLFIRMTDSILETIQNSEEEPFKKARAIINRIVTRKLYEVVGEWVLDVVQTENDIQNNKPPSGLEHEKLIELENKLGTKCAVTQVCVNMGKYYNPMKNMRLYAKNGRRDILDENTPSIVMDLPFYKVYVFKKEQENTDNEEIKMTVKEFLIEQRVYREGNE</sequence>
<dbReference type="KEGG" id="foc:113209954"/>
<dbReference type="SMART" id="SM00471">
    <property type="entry name" value="HDc"/>
    <property type="match status" value="1"/>
</dbReference>
<dbReference type="GO" id="GO:0006203">
    <property type="term" value="P:dGTP catabolic process"/>
    <property type="evidence" value="ECO:0007669"/>
    <property type="project" value="TreeGrafter"/>
</dbReference>
<dbReference type="Proteomes" id="UP000504606">
    <property type="component" value="Unplaced"/>
</dbReference>
<dbReference type="Pfam" id="PF01966">
    <property type="entry name" value="HD"/>
    <property type="match status" value="1"/>
</dbReference>
<dbReference type="OrthoDB" id="9991235at2759"/>
<name>A0A6J1SRR0_FRAOC</name>
<dbReference type="PANTHER" id="PTHR11373">
    <property type="entry name" value="DEOXYNUCLEOSIDE TRIPHOSPHATE TRIPHOSPHOHYDROLASE"/>
    <property type="match status" value="1"/>
</dbReference>
<dbReference type="SUPFAM" id="SSF109604">
    <property type="entry name" value="HD-domain/PDEase-like"/>
    <property type="match status" value="1"/>
</dbReference>
<comment type="similarity">
    <text evidence="1">Belongs to the SAMHD1 family.</text>
</comment>
<accession>A0A6J1SRR0</accession>
<dbReference type="PANTHER" id="PTHR11373:SF4">
    <property type="entry name" value="DEOXYNUCLEOSIDE TRIPHOSPHATE TRIPHOSPHOHYDROLASE SAMHD1"/>
    <property type="match status" value="1"/>
</dbReference>
<proteinExistence type="inferred from homology"/>
<dbReference type="AlphaFoldDB" id="A0A6J1SRR0"/>
<evidence type="ECO:0000313" key="4">
    <source>
        <dbReference type="RefSeq" id="XP_026283513.2"/>
    </source>
</evidence>
<evidence type="ECO:0000259" key="2">
    <source>
        <dbReference type="SMART" id="SM00471"/>
    </source>
</evidence>
<protein>
    <submittedName>
        <fullName evidence="4">Deoxynucleoside triphosphate triphosphohydrolase SAMHD1-like isoform X1</fullName>
    </submittedName>
</protein>
<dbReference type="CDD" id="cd00077">
    <property type="entry name" value="HDc"/>
    <property type="match status" value="1"/>
</dbReference>
<dbReference type="GO" id="GO:0008832">
    <property type="term" value="F:dGTPase activity"/>
    <property type="evidence" value="ECO:0007669"/>
    <property type="project" value="TreeGrafter"/>
</dbReference>
<dbReference type="InterPro" id="IPR003607">
    <property type="entry name" value="HD/PDEase_dom"/>
</dbReference>
<dbReference type="RefSeq" id="XP_026283513.2">
    <property type="nucleotide sequence ID" value="XM_026427728.2"/>
</dbReference>
<dbReference type="GeneID" id="113209954"/>
<evidence type="ECO:0000313" key="3">
    <source>
        <dbReference type="Proteomes" id="UP000504606"/>
    </source>
</evidence>